<keyword evidence="2" id="KW-1185">Reference proteome</keyword>
<organism evidence="1 2">
    <name type="scientific">Corallincola luteus</name>
    <dbReference type="NCBI Taxonomy" id="1775177"/>
    <lineage>
        <taxon>Bacteria</taxon>
        <taxon>Pseudomonadati</taxon>
        <taxon>Pseudomonadota</taxon>
        <taxon>Gammaproteobacteria</taxon>
        <taxon>Alteromonadales</taxon>
        <taxon>Psychromonadaceae</taxon>
        <taxon>Corallincola</taxon>
    </lineage>
</organism>
<proteinExistence type="predicted"/>
<sequence>MDDEIKLIVSNEANLSLEKVTENSTLLGDLQVDGDDAWEVFEQCHDKFKLDLTDFDFNQHFRSEPCFKGLVYLYRKMKYRDEHIAASKIPITVRQLIDACKKGKW</sequence>
<evidence type="ECO:0000313" key="1">
    <source>
        <dbReference type="EMBL" id="TCI01093.1"/>
    </source>
</evidence>
<dbReference type="Pfam" id="PF07377">
    <property type="entry name" value="DUF1493"/>
    <property type="match status" value="1"/>
</dbReference>
<dbReference type="Proteomes" id="UP000292554">
    <property type="component" value="Unassembled WGS sequence"/>
</dbReference>
<dbReference type="RefSeq" id="WP_131417661.1">
    <property type="nucleotide sequence ID" value="NZ_SJXE01000024.1"/>
</dbReference>
<reference evidence="1 2" key="1">
    <citation type="submission" date="2019-02" db="EMBL/GenBank/DDBJ databases">
        <title>Corallincola luteus sp. nov., a marine bacterium isolated from surface sediment of Bohai Sea in China.</title>
        <authorList>
            <person name="Ren Q."/>
        </authorList>
    </citation>
    <scope>NUCLEOTIDE SEQUENCE [LARGE SCALE GENOMIC DNA]</scope>
    <source>
        <strain evidence="1 2">DASS28</strain>
    </source>
</reference>
<evidence type="ECO:0000313" key="2">
    <source>
        <dbReference type="Proteomes" id="UP000292554"/>
    </source>
</evidence>
<gene>
    <name evidence="1" type="ORF">EZV61_19280</name>
</gene>
<dbReference type="InterPro" id="IPR010862">
    <property type="entry name" value="DUF1493"/>
</dbReference>
<comment type="caution">
    <text evidence="1">The sequence shown here is derived from an EMBL/GenBank/DDBJ whole genome shotgun (WGS) entry which is preliminary data.</text>
</comment>
<protein>
    <submittedName>
        <fullName evidence="1">DUF1493 family protein</fullName>
    </submittedName>
</protein>
<dbReference type="EMBL" id="SJXE01000024">
    <property type="protein sequence ID" value="TCI01093.1"/>
    <property type="molecule type" value="Genomic_DNA"/>
</dbReference>
<accession>A0ABY2AFE2</accession>
<name>A0ABY2AFE2_9GAMM</name>
<dbReference type="InterPro" id="IPR036736">
    <property type="entry name" value="ACP-like_sf"/>
</dbReference>
<dbReference type="Gene3D" id="1.10.1200.10">
    <property type="entry name" value="ACP-like"/>
    <property type="match status" value="1"/>
</dbReference>